<dbReference type="InParanoid" id="A0A0V0R558"/>
<protein>
    <submittedName>
        <fullName evidence="1">Uncharacterized protein</fullName>
    </submittedName>
</protein>
<name>A0A0V0R558_PSEPJ</name>
<gene>
    <name evidence="1" type="ORF">PPERSA_09299</name>
</gene>
<organism evidence="1 2">
    <name type="scientific">Pseudocohnilembus persalinus</name>
    <name type="common">Ciliate</name>
    <dbReference type="NCBI Taxonomy" id="266149"/>
    <lineage>
        <taxon>Eukaryota</taxon>
        <taxon>Sar</taxon>
        <taxon>Alveolata</taxon>
        <taxon>Ciliophora</taxon>
        <taxon>Intramacronucleata</taxon>
        <taxon>Oligohymenophorea</taxon>
        <taxon>Scuticociliatia</taxon>
        <taxon>Philasterida</taxon>
        <taxon>Pseudocohnilembidae</taxon>
        <taxon>Pseudocohnilembus</taxon>
    </lineage>
</organism>
<accession>A0A0V0R558</accession>
<reference evidence="1 2" key="1">
    <citation type="journal article" date="2015" name="Sci. Rep.">
        <title>Genome of the facultative scuticociliatosis pathogen Pseudocohnilembus persalinus provides insight into its virulence through horizontal gene transfer.</title>
        <authorList>
            <person name="Xiong J."/>
            <person name="Wang G."/>
            <person name="Cheng J."/>
            <person name="Tian M."/>
            <person name="Pan X."/>
            <person name="Warren A."/>
            <person name="Jiang C."/>
            <person name="Yuan D."/>
            <person name="Miao W."/>
        </authorList>
    </citation>
    <scope>NUCLEOTIDE SEQUENCE [LARGE SCALE GENOMIC DNA]</scope>
    <source>
        <strain evidence="1">36N120E</strain>
    </source>
</reference>
<dbReference type="Proteomes" id="UP000054937">
    <property type="component" value="Unassembled WGS sequence"/>
</dbReference>
<dbReference type="AlphaFoldDB" id="A0A0V0R558"/>
<evidence type="ECO:0000313" key="1">
    <source>
        <dbReference type="EMBL" id="KRX09629.1"/>
    </source>
</evidence>
<keyword evidence="2" id="KW-1185">Reference proteome</keyword>
<sequence length="399" mass="48650">MEQGNRFKENKQFYIYFGVKYYINEYIWNNPNDDYIYMVFTQLFWQYQNRVILIQFHEFLALISFLLYSKFEDDREKCLTYFDENITKIMGQKNLDQVLLQFSNDELKDQINNRLNLIFKQTEISSVMKTGLELIDLNPFYLSKFYDVKIKKLIIPEDFFLINENYEKNFKNSILYQNFQTDIKNLNYNNNDIQMGQIDSILEYSSSAQKSYLEFYKLLSENYQDFKTLKLCISQEQIFFCDQKIQNPVYLENQNKTKKYLIQWQYKEILKINLEQNNQYNQVRLTVYPYINIIIECNCALQVIDQIIINKKIQQENCENCINYNKVENQINNNNQNIQNNLIFDRKFLLEDLENLNFKDFKSKNGYSKGYYDQNLKNMDQNYYSFLKKRNTNKFYIQK</sequence>
<proteinExistence type="predicted"/>
<comment type="caution">
    <text evidence="1">The sequence shown here is derived from an EMBL/GenBank/DDBJ whole genome shotgun (WGS) entry which is preliminary data.</text>
</comment>
<evidence type="ECO:0000313" key="2">
    <source>
        <dbReference type="Proteomes" id="UP000054937"/>
    </source>
</evidence>
<dbReference type="EMBL" id="LDAU01000045">
    <property type="protein sequence ID" value="KRX09629.1"/>
    <property type="molecule type" value="Genomic_DNA"/>
</dbReference>